<keyword evidence="2" id="KW-1185">Reference proteome</keyword>
<organism evidence="1 2">
    <name type="scientific">Agrobacterium phage Atu_ph07</name>
    <dbReference type="NCBI Taxonomy" id="2024264"/>
    <lineage>
        <taxon>Viruses</taxon>
        <taxon>Duplodnaviria</taxon>
        <taxon>Heunggongvirae</taxon>
        <taxon>Uroviricota</taxon>
        <taxon>Caudoviricetes</taxon>
        <taxon>Polybotosvirus</taxon>
        <taxon>Polybotosvirus Atuph07</taxon>
    </lineage>
</organism>
<accession>A0A2L0UZJ7</accession>
<dbReference type="GeneID" id="40088170"/>
<evidence type="ECO:0000313" key="2">
    <source>
        <dbReference type="Proteomes" id="UP000223025"/>
    </source>
</evidence>
<dbReference type="Proteomes" id="UP000223025">
    <property type="component" value="Segment"/>
</dbReference>
<dbReference type="RefSeq" id="YP_009611832.1">
    <property type="nucleotide sequence ID" value="NC_042013.1"/>
</dbReference>
<proteinExistence type="predicted"/>
<name>A0A2L0UZJ7_9CAUD</name>
<dbReference type="EMBL" id="MF403008">
    <property type="protein sequence ID" value="AUZ94949.1"/>
    <property type="molecule type" value="Genomic_DNA"/>
</dbReference>
<dbReference type="KEGG" id="vg:40088170"/>
<evidence type="ECO:0000313" key="1">
    <source>
        <dbReference type="EMBL" id="AUZ94949.1"/>
    </source>
</evidence>
<reference evidence="1 2" key="1">
    <citation type="submission" date="2017-06" db="EMBL/GenBank/DDBJ databases">
        <authorList>
            <person name="Kim H.J."/>
            <person name="Triplett B.A."/>
        </authorList>
    </citation>
    <scope>NUCLEOTIDE SEQUENCE [LARGE SCALE GENOMIC DNA]</scope>
</reference>
<sequence>MHDYDNSTVRSLEQKAERIGFKTSYPDDNVSFLYSSKSNTYIWIKRKPNIQFYHIHIFVTDGLTIDTEYAKTSVDLSTILIQYANRIKYHMFDTVLSDEELLELSTEYFKEL</sequence>
<protein>
    <submittedName>
        <fullName evidence="1">Uncharacterized protein</fullName>
    </submittedName>
</protein>